<keyword evidence="9" id="KW-0540">Nuclease</keyword>
<dbReference type="GO" id="GO:0004527">
    <property type="term" value="F:exonuclease activity"/>
    <property type="evidence" value="ECO:0007669"/>
    <property type="project" value="UniProtKB-KW"/>
</dbReference>
<proteinExistence type="predicted"/>
<name>A0ABT9ZWC3_9BACI</name>
<dbReference type="Pfam" id="PF12705">
    <property type="entry name" value="PDDEXK_1"/>
    <property type="match status" value="1"/>
</dbReference>
<keyword evidence="4" id="KW-0347">Helicase</keyword>
<dbReference type="Proteomes" id="UP001230005">
    <property type="component" value="Unassembled WGS sequence"/>
</dbReference>
<keyword evidence="6" id="KW-0238">DNA-binding</keyword>
<evidence type="ECO:0000256" key="5">
    <source>
        <dbReference type="ARBA" id="ARBA00022840"/>
    </source>
</evidence>
<sequence length="373" mass="43111">MTTATTKTKDKVYSYSRLNTFEGCQRQFYHKYVEGRPIPGNLPMQVGKIFHLAIEMVISEGYSPEEAVLYASYAEGGLPEGERDQQIIKMVKKAYRRLKQFQNEHTDMISELHLKLETEEGYIQGYLDIVLDNPMMDELLIMDFKTSWQSYAADTKQLALYAYLFREMRNGFIPNTFKGRLIFPRLSEKDDSEVVFTDELLDEAYLWSQDMIRQIENKDASSIDEWKMTSDRVKCQYCSFASLCSGGMVDNLPSDGTPKDDEEASRIGEYIIMQEQSIKNMKDGLKKYAKDNKKAIPVNGGSWEHVKSEPNPKIDFLTLQEFAKEHDLDIDDLIKYDNKKLKKLIDGDESGKLKNKVEWTKPRSTFKFVGGKK</sequence>
<keyword evidence="7" id="KW-0234">DNA repair</keyword>
<dbReference type="InterPro" id="IPR011604">
    <property type="entry name" value="PDDEXK-like_dom_sf"/>
</dbReference>
<keyword evidence="5" id="KW-0067">ATP-binding</keyword>
<keyword evidence="3" id="KW-0378">Hydrolase</keyword>
<evidence type="ECO:0000256" key="3">
    <source>
        <dbReference type="ARBA" id="ARBA00022801"/>
    </source>
</evidence>
<gene>
    <name evidence="9" type="ORF">J2S74_002913</name>
</gene>
<evidence type="ECO:0000259" key="8">
    <source>
        <dbReference type="Pfam" id="PF12705"/>
    </source>
</evidence>
<keyword evidence="1" id="KW-0547">Nucleotide-binding</keyword>
<keyword evidence="9" id="KW-0269">Exonuclease</keyword>
<comment type="caution">
    <text evidence="9">The sequence shown here is derived from an EMBL/GenBank/DDBJ whole genome shotgun (WGS) entry which is preliminary data.</text>
</comment>
<feature type="domain" description="PD-(D/E)XK endonuclease-like" evidence="8">
    <location>
        <begin position="14"/>
        <end position="244"/>
    </location>
</feature>
<dbReference type="InterPro" id="IPR038726">
    <property type="entry name" value="PDDEXK_AddAB-type"/>
</dbReference>
<keyword evidence="2" id="KW-0227">DNA damage</keyword>
<evidence type="ECO:0000256" key="1">
    <source>
        <dbReference type="ARBA" id="ARBA00022741"/>
    </source>
</evidence>
<dbReference type="EMBL" id="JAUSUG010000011">
    <property type="protein sequence ID" value="MDQ0255531.1"/>
    <property type="molecule type" value="Genomic_DNA"/>
</dbReference>
<evidence type="ECO:0000256" key="2">
    <source>
        <dbReference type="ARBA" id="ARBA00022763"/>
    </source>
</evidence>
<dbReference type="RefSeq" id="WP_307326471.1">
    <property type="nucleotide sequence ID" value="NZ_JAUSUG010000011.1"/>
</dbReference>
<evidence type="ECO:0000256" key="6">
    <source>
        <dbReference type="ARBA" id="ARBA00023125"/>
    </source>
</evidence>
<evidence type="ECO:0000256" key="7">
    <source>
        <dbReference type="ARBA" id="ARBA00023204"/>
    </source>
</evidence>
<evidence type="ECO:0000256" key="4">
    <source>
        <dbReference type="ARBA" id="ARBA00022806"/>
    </source>
</evidence>
<evidence type="ECO:0000313" key="9">
    <source>
        <dbReference type="EMBL" id="MDQ0255531.1"/>
    </source>
</evidence>
<evidence type="ECO:0000313" key="10">
    <source>
        <dbReference type="Proteomes" id="UP001230005"/>
    </source>
</evidence>
<dbReference type="Gene3D" id="3.90.320.10">
    <property type="match status" value="1"/>
</dbReference>
<keyword evidence="10" id="KW-1185">Reference proteome</keyword>
<reference evidence="9 10" key="1">
    <citation type="submission" date="2023-07" db="EMBL/GenBank/DDBJ databases">
        <title>Genomic Encyclopedia of Type Strains, Phase IV (KMG-IV): sequencing the most valuable type-strain genomes for metagenomic binning, comparative biology and taxonomic classification.</title>
        <authorList>
            <person name="Goeker M."/>
        </authorList>
    </citation>
    <scope>NUCLEOTIDE SEQUENCE [LARGE SCALE GENOMIC DNA]</scope>
    <source>
        <strain evidence="9 10">DSM 9768</strain>
    </source>
</reference>
<protein>
    <submittedName>
        <fullName evidence="9">CRISPR/Cas system-associated exonuclease Cas4 (RecB family)</fullName>
    </submittedName>
</protein>
<organism evidence="9 10">
    <name type="scientific">Evansella vedderi</name>
    <dbReference type="NCBI Taxonomy" id="38282"/>
    <lineage>
        <taxon>Bacteria</taxon>
        <taxon>Bacillati</taxon>
        <taxon>Bacillota</taxon>
        <taxon>Bacilli</taxon>
        <taxon>Bacillales</taxon>
        <taxon>Bacillaceae</taxon>
        <taxon>Evansella</taxon>
    </lineage>
</organism>
<accession>A0ABT9ZWC3</accession>